<dbReference type="RefSeq" id="WP_169347145.1">
    <property type="nucleotide sequence ID" value="NZ_JABBJJ010000113.1"/>
</dbReference>
<comment type="caution">
    <text evidence="2">The sequence shown here is derived from an EMBL/GenBank/DDBJ whole genome shotgun (WGS) entry which is preliminary data.</text>
</comment>
<dbReference type="EMBL" id="JABBJJ010000113">
    <property type="protein sequence ID" value="NMO17865.1"/>
    <property type="molecule type" value="Genomic_DNA"/>
</dbReference>
<protein>
    <recommendedName>
        <fullName evidence="4">Lipoprotein</fullName>
    </recommendedName>
</protein>
<evidence type="ECO:0000313" key="2">
    <source>
        <dbReference type="EMBL" id="NMO17865.1"/>
    </source>
</evidence>
<gene>
    <name evidence="2" type="ORF">HG543_23840</name>
</gene>
<dbReference type="Proteomes" id="UP000518300">
    <property type="component" value="Unassembled WGS sequence"/>
</dbReference>
<evidence type="ECO:0000256" key="1">
    <source>
        <dbReference type="SAM" id="SignalP"/>
    </source>
</evidence>
<sequence>MDAKFLLAALMTLLAKPASSAGILLNGYTHEGEWAGAVTLHAGPEGRVEALKDGDFLYLRLTRAGHPLSGADLYVGRGSERAFMVHVSSALSEDADLSGQTQYEAGVWGQNRDWTANTVTVYQEDGKVRVVNPEALEYQFALGKLPASGARLMFVLKRPETRLPAEADLLKTERWLPLDLARIPLREPGGKPSREK</sequence>
<reference evidence="2 3" key="1">
    <citation type="submission" date="2020-04" db="EMBL/GenBank/DDBJ databases">
        <title>Draft genome of Pyxidicoccus fallax type strain.</title>
        <authorList>
            <person name="Whitworth D.E."/>
        </authorList>
    </citation>
    <scope>NUCLEOTIDE SEQUENCE [LARGE SCALE GENOMIC DNA]</scope>
    <source>
        <strain evidence="2 3">DSM 14698</strain>
    </source>
</reference>
<accession>A0A848LJE1</accession>
<keyword evidence="3" id="KW-1185">Reference proteome</keyword>
<name>A0A848LJE1_9BACT</name>
<evidence type="ECO:0008006" key="4">
    <source>
        <dbReference type="Google" id="ProtNLM"/>
    </source>
</evidence>
<keyword evidence="1" id="KW-0732">Signal</keyword>
<proteinExistence type="predicted"/>
<feature type="signal peptide" evidence="1">
    <location>
        <begin position="1"/>
        <end position="21"/>
    </location>
</feature>
<evidence type="ECO:0000313" key="3">
    <source>
        <dbReference type="Proteomes" id="UP000518300"/>
    </source>
</evidence>
<organism evidence="2 3">
    <name type="scientific">Pyxidicoccus fallax</name>
    <dbReference type="NCBI Taxonomy" id="394095"/>
    <lineage>
        <taxon>Bacteria</taxon>
        <taxon>Pseudomonadati</taxon>
        <taxon>Myxococcota</taxon>
        <taxon>Myxococcia</taxon>
        <taxon>Myxococcales</taxon>
        <taxon>Cystobacterineae</taxon>
        <taxon>Myxococcaceae</taxon>
        <taxon>Pyxidicoccus</taxon>
    </lineage>
</organism>
<feature type="chain" id="PRO_5032725039" description="Lipoprotein" evidence="1">
    <location>
        <begin position="22"/>
        <end position="196"/>
    </location>
</feature>
<dbReference type="AlphaFoldDB" id="A0A848LJE1"/>